<keyword evidence="2 4" id="KW-0238">DNA-binding</keyword>
<evidence type="ECO:0000259" key="6">
    <source>
        <dbReference type="PROSITE" id="PS50977"/>
    </source>
</evidence>
<keyword evidence="8" id="KW-1185">Reference proteome</keyword>
<dbReference type="InterPro" id="IPR023772">
    <property type="entry name" value="DNA-bd_HTH_TetR-type_CS"/>
</dbReference>
<dbReference type="Gene3D" id="1.10.357.10">
    <property type="entry name" value="Tetracycline Repressor, domain 2"/>
    <property type="match status" value="1"/>
</dbReference>
<dbReference type="EMBL" id="JAVDXZ010000001">
    <property type="protein sequence ID" value="MDR7329908.1"/>
    <property type="molecule type" value="Genomic_DNA"/>
</dbReference>
<dbReference type="InterPro" id="IPR009057">
    <property type="entry name" value="Homeodomain-like_sf"/>
</dbReference>
<protein>
    <submittedName>
        <fullName evidence="7">AcrR family transcriptional regulator</fullName>
    </submittedName>
</protein>
<dbReference type="Pfam" id="PF17754">
    <property type="entry name" value="TetR_C_14"/>
    <property type="match status" value="1"/>
</dbReference>
<organism evidence="7 8">
    <name type="scientific">Corynebacterium guangdongense</name>
    <dbReference type="NCBI Taxonomy" id="1783348"/>
    <lineage>
        <taxon>Bacteria</taxon>
        <taxon>Bacillati</taxon>
        <taxon>Actinomycetota</taxon>
        <taxon>Actinomycetes</taxon>
        <taxon>Mycobacteriales</taxon>
        <taxon>Corynebacteriaceae</taxon>
        <taxon>Corynebacterium</taxon>
    </lineage>
</organism>
<reference evidence="7" key="1">
    <citation type="submission" date="2023-07" db="EMBL/GenBank/DDBJ databases">
        <title>Sequencing the genomes of 1000 actinobacteria strains.</title>
        <authorList>
            <person name="Klenk H.-P."/>
        </authorList>
    </citation>
    <scope>NUCLEOTIDE SEQUENCE</scope>
    <source>
        <strain evidence="7">DSM 107476</strain>
    </source>
</reference>
<dbReference type="Gene3D" id="1.10.10.60">
    <property type="entry name" value="Homeodomain-like"/>
    <property type="match status" value="1"/>
</dbReference>
<feature type="DNA-binding region" description="H-T-H motif" evidence="4">
    <location>
        <begin position="58"/>
        <end position="77"/>
    </location>
</feature>
<dbReference type="InterPro" id="IPR001647">
    <property type="entry name" value="HTH_TetR"/>
</dbReference>
<dbReference type="PROSITE" id="PS01081">
    <property type="entry name" value="HTH_TETR_1"/>
    <property type="match status" value="1"/>
</dbReference>
<name>A0ABU1ZZU4_9CORY</name>
<comment type="caution">
    <text evidence="7">The sequence shown here is derived from an EMBL/GenBank/DDBJ whole genome shotgun (WGS) entry which is preliminary data.</text>
</comment>
<dbReference type="PANTHER" id="PTHR30055:SF238">
    <property type="entry name" value="MYCOFACTOCIN BIOSYNTHESIS TRANSCRIPTIONAL REGULATOR MFTR-RELATED"/>
    <property type="match status" value="1"/>
</dbReference>
<dbReference type="Pfam" id="PF00440">
    <property type="entry name" value="TetR_N"/>
    <property type="match status" value="1"/>
</dbReference>
<dbReference type="SUPFAM" id="SSF46689">
    <property type="entry name" value="Homeodomain-like"/>
    <property type="match status" value="1"/>
</dbReference>
<evidence type="ECO:0000256" key="1">
    <source>
        <dbReference type="ARBA" id="ARBA00023015"/>
    </source>
</evidence>
<evidence type="ECO:0000256" key="2">
    <source>
        <dbReference type="ARBA" id="ARBA00023125"/>
    </source>
</evidence>
<evidence type="ECO:0000256" key="5">
    <source>
        <dbReference type="SAM" id="MobiDB-lite"/>
    </source>
</evidence>
<dbReference type="RefSeq" id="WP_290195111.1">
    <property type="nucleotide sequence ID" value="NZ_CP047654.1"/>
</dbReference>
<feature type="region of interest" description="Disordered" evidence="5">
    <location>
        <begin position="1"/>
        <end position="35"/>
    </location>
</feature>
<keyword evidence="1" id="KW-0805">Transcription regulation</keyword>
<feature type="compositionally biased region" description="Pro residues" evidence="5">
    <location>
        <begin position="8"/>
        <end position="21"/>
    </location>
</feature>
<gene>
    <name evidence="7" type="ORF">J2S39_001584</name>
</gene>
<accession>A0ABU1ZZU4</accession>
<evidence type="ECO:0000313" key="7">
    <source>
        <dbReference type="EMBL" id="MDR7329908.1"/>
    </source>
</evidence>
<keyword evidence="3" id="KW-0804">Transcription</keyword>
<proteinExistence type="predicted"/>
<evidence type="ECO:0000256" key="4">
    <source>
        <dbReference type="PROSITE-ProRule" id="PRU00335"/>
    </source>
</evidence>
<dbReference type="InterPro" id="IPR050109">
    <property type="entry name" value="HTH-type_TetR-like_transc_reg"/>
</dbReference>
<dbReference type="Proteomes" id="UP001180840">
    <property type="component" value="Unassembled WGS sequence"/>
</dbReference>
<dbReference type="PANTHER" id="PTHR30055">
    <property type="entry name" value="HTH-TYPE TRANSCRIPTIONAL REGULATOR RUTR"/>
    <property type="match status" value="1"/>
</dbReference>
<evidence type="ECO:0000256" key="3">
    <source>
        <dbReference type="ARBA" id="ARBA00023163"/>
    </source>
</evidence>
<dbReference type="PROSITE" id="PS50977">
    <property type="entry name" value="HTH_TETR_2"/>
    <property type="match status" value="1"/>
</dbReference>
<evidence type="ECO:0000313" key="8">
    <source>
        <dbReference type="Proteomes" id="UP001180840"/>
    </source>
</evidence>
<dbReference type="InterPro" id="IPR041347">
    <property type="entry name" value="MftR_C"/>
</dbReference>
<sequence length="225" mass="24756">MTSTPDPSAIPPSTAPGPAPQNDPAAPGLRERKKIETRRRIRHAALDLAMEHGLEQLTVEMIADKVDLSRRTFFNYFATKEDALVTDSAGLGDRIRPLLDARPTGEPVLHSLRVILTENDLFQLTGANRARARARQQLVWEHPLLLARQLAADAQATRELAGVIAERMGLDPVTDLRPMVLASAVSSNFRVAVRHWARNEDTVLSELVAEAFDALRAELEPPPAT</sequence>
<feature type="domain" description="HTH tetR-type" evidence="6">
    <location>
        <begin position="35"/>
        <end position="95"/>
    </location>
</feature>